<sequence length="175" mass="20233">MMALHVSRSYGLIELGRRLRIYTIEETLSPRFFAYLDNCITAPSQEYIMQICAHTWGTYVSRIGKESAFHSPIYRSIHRLVASIIYHRQKCDKVPSGDLFYMWCLTQRSMALGSTPLSRICGGHWVTRLFLSYEWDGPLPIRELGTTAHVKIRVLVRGVGQQWMIPEDEIVEPIQ</sequence>
<name>A0A9R1WQ04_LACSA</name>
<dbReference type="EMBL" id="NBSK02000001">
    <property type="protein sequence ID" value="KAJ0226662.1"/>
    <property type="molecule type" value="Genomic_DNA"/>
</dbReference>
<dbReference type="Proteomes" id="UP000235145">
    <property type="component" value="Unassembled WGS sequence"/>
</dbReference>
<evidence type="ECO:0000313" key="2">
    <source>
        <dbReference type="Proteomes" id="UP000235145"/>
    </source>
</evidence>
<keyword evidence="2" id="KW-1185">Reference proteome</keyword>
<organism evidence="1 2">
    <name type="scientific">Lactuca sativa</name>
    <name type="common">Garden lettuce</name>
    <dbReference type="NCBI Taxonomy" id="4236"/>
    <lineage>
        <taxon>Eukaryota</taxon>
        <taxon>Viridiplantae</taxon>
        <taxon>Streptophyta</taxon>
        <taxon>Embryophyta</taxon>
        <taxon>Tracheophyta</taxon>
        <taxon>Spermatophyta</taxon>
        <taxon>Magnoliopsida</taxon>
        <taxon>eudicotyledons</taxon>
        <taxon>Gunneridae</taxon>
        <taxon>Pentapetalae</taxon>
        <taxon>asterids</taxon>
        <taxon>campanulids</taxon>
        <taxon>Asterales</taxon>
        <taxon>Asteraceae</taxon>
        <taxon>Cichorioideae</taxon>
        <taxon>Cichorieae</taxon>
        <taxon>Lactucinae</taxon>
        <taxon>Lactuca</taxon>
    </lineage>
</organism>
<gene>
    <name evidence="1" type="ORF">LSAT_V11C100033490</name>
</gene>
<protein>
    <submittedName>
        <fullName evidence="1">Uncharacterized protein</fullName>
    </submittedName>
</protein>
<comment type="caution">
    <text evidence="1">The sequence shown here is derived from an EMBL/GenBank/DDBJ whole genome shotgun (WGS) entry which is preliminary data.</text>
</comment>
<proteinExistence type="predicted"/>
<dbReference type="AlphaFoldDB" id="A0A9R1WQ04"/>
<reference evidence="1 2" key="1">
    <citation type="journal article" date="2017" name="Nat. Commun.">
        <title>Genome assembly with in vitro proximity ligation data and whole-genome triplication in lettuce.</title>
        <authorList>
            <person name="Reyes-Chin-Wo S."/>
            <person name="Wang Z."/>
            <person name="Yang X."/>
            <person name="Kozik A."/>
            <person name="Arikit S."/>
            <person name="Song C."/>
            <person name="Xia L."/>
            <person name="Froenicke L."/>
            <person name="Lavelle D.O."/>
            <person name="Truco M.J."/>
            <person name="Xia R."/>
            <person name="Zhu S."/>
            <person name="Xu C."/>
            <person name="Xu H."/>
            <person name="Xu X."/>
            <person name="Cox K."/>
            <person name="Korf I."/>
            <person name="Meyers B.C."/>
            <person name="Michelmore R.W."/>
        </authorList>
    </citation>
    <scope>NUCLEOTIDE SEQUENCE [LARGE SCALE GENOMIC DNA]</scope>
    <source>
        <strain evidence="2">cv. Salinas</strain>
        <tissue evidence="1">Seedlings</tissue>
    </source>
</reference>
<evidence type="ECO:0000313" key="1">
    <source>
        <dbReference type="EMBL" id="KAJ0226662.1"/>
    </source>
</evidence>
<accession>A0A9R1WQ04</accession>